<organism evidence="1 2">
    <name type="scientific">Discostella pseudostelligera</name>
    <dbReference type="NCBI Taxonomy" id="259834"/>
    <lineage>
        <taxon>Eukaryota</taxon>
        <taxon>Sar</taxon>
        <taxon>Stramenopiles</taxon>
        <taxon>Ochrophyta</taxon>
        <taxon>Bacillariophyta</taxon>
        <taxon>Coscinodiscophyceae</taxon>
        <taxon>Thalassiosirophycidae</taxon>
        <taxon>Stephanodiscales</taxon>
        <taxon>Stephanodiscaceae</taxon>
        <taxon>Discostella</taxon>
    </lineage>
</organism>
<evidence type="ECO:0000313" key="2">
    <source>
        <dbReference type="Proteomes" id="UP001530293"/>
    </source>
</evidence>
<gene>
    <name evidence="1" type="ORF">ACHAWU_000485</name>
</gene>
<keyword evidence="2" id="KW-1185">Reference proteome</keyword>
<comment type="caution">
    <text evidence="1">The sequence shown here is derived from an EMBL/GenBank/DDBJ whole genome shotgun (WGS) entry which is preliminary data.</text>
</comment>
<proteinExistence type="predicted"/>
<name>A0ABD3MEX8_9STRA</name>
<evidence type="ECO:0000313" key="1">
    <source>
        <dbReference type="EMBL" id="KAL3761351.1"/>
    </source>
</evidence>
<protein>
    <submittedName>
        <fullName evidence="1">Uncharacterized protein</fullName>
    </submittedName>
</protein>
<accession>A0ABD3MEX8</accession>
<dbReference type="Proteomes" id="UP001530293">
    <property type="component" value="Unassembled WGS sequence"/>
</dbReference>
<dbReference type="AlphaFoldDB" id="A0ABD3MEX8"/>
<sequence>MEDSTSDLLELLANKECHCKRVGYQMQCSYLWGISAERLLKLERNDSGVVGLILDGTGWVEGSGRVFGDNKSLNRIQIYDAKKD</sequence>
<dbReference type="EMBL" id="JALLBG020000151">
    <property type="protein sequence ID" value="KAL3761351.1"/>
    <property type="molecule type" value="Genomic_DNA"/>
</dbReference>
<reference evidence="1 2" key="1">
    <citation type="submission" date="2024-10" db="EMBL/GenBank/DDBJ databases">
        <title>Updated reference genomes for cyclostephanoid diatoms.</title>
        <authorList>
            <person name="Roberts W.R."/>
            <person name="Alverson A.J."/>
        </authorList>
    </citation>
    <scope>NUCLEOTIDE SEQUENCE [LARGE SCALE GENOMIC DNA]</scope>
    <source>
        <strain evidence="1 2">AJA232-27</strain>
    </source>
</reference>